<dbReference type="EMBL" id="CP000478">
    <property type="protein sequence ID" value="ABK17737.1"/>
    <property type="molecule type" value="Genomic_DNA"/>
</dbReference>
<protein>
    <recommendedName>
        <fullName evidence="3">Nucleotidyl transferase AbiEii/AbiGii toxin family protein</fullName>
    </recommendedName>
</protein>
<dbReference type="KEGG" id="sfu:Sfum_2054"/>
<evidence type="ECO:0000313" key="2">
    <source>
        <dbReference type="Proteomes" id="UP000001784"/>
    </source>
</evidence>
<dbReference type="InterPro" id="IPR014942">
    <property type="entry name" value="AbiEii"/>
</dbReference>
<dbReference type="AlphaFoldDB" id="A0LJY5"/>
<accession>A0LJY5</accession>
<evidence type="ECO:0000313" key="1">
    <source>
        <dbReference type="EMBL" id="ABK17737.1"/>
    </source>
</evidence>
<gene>
    <name evidence="1" type="ordered locus">Sfum_2054</name>
</gene>
<name>A0LJY5_SYNFM</name>
<dbReference type="Proteomes" id="UP000001784">
    <property type="component" value="Chromosome"/>
</dbReference>
<dbReference type="STRING" id="335543.Sfum_2054"/>
<keyword evidence="2" id="KW-1185">Reference proteome</keyword>
<dbReference type="HOGENOM" id="CLU_067323_0_0_7"/>
<proteinExistence type="predicted"/>
<dbReference type="eggNOG" id="COG2253">
    <property type="taxonomic scope" value="Bacteria"/>
</dbReference>
<organism evidence="1 2">
    <name type="scientific">Syntrophobacter fumaroxidans (strain DSM 10017 / MPOB)</name>
    <dbReference type="NCBI Taxonomy" id="335543"/>
    <lineage>
        <taxon>Bacteria</taxon>
        <taxon>Pseudomonadati</taxon>
        <taxon>Thermodesulfobacteriota</taxon>
        <taxon>Syntrophobacteria</taxon>
        <taxon>Syntrophobacterales</taxon>
        <taxon>Syntrophobacteraceae</taxon>
        <taxon>Syntrophobacter</taxon>
    </lineage>
</organism>
<sequence>MTQNRLRNVGASVRQRLLNLSKKKSEPFDLVLTRYALERLLYRIGRSEWRSRFLLKGAMLYTLWFDASYRPTRDMVLLGFGPGQIAHLEGTFRALCEVAVEDDGLTFLKENVRGSEIRGESEYRGVRMQVTAILSGAVIPLQIDVAFGDVVLPGPEEVRYPTILDLPAPEVLAYPRYTVVSEKFQAMVMLGIANSRMKDFYDIRELARRFEFDGLLLSRAIRATFEQRRTVLPAEIPLALTESFSHDRVKMTQWGAFIRKNRLMEEKVSLQEVAVFLTGFLMPPVRAAQQGEAFEMIWTAPGPWEPRNPT</sequence>
<reference evidence="1 2" key="1">
    <citation type="submission" date="2006-10" db="EMBL/GenBank/DDBJ databases">
        <title>Complete sequence of Syntrophobacter fumaroxidans MPOB.</title>
        <authorList>
            <consortium name="US DOE Joint Genome Institute"/>
            <person name="Copeland A."/>
            <person name="Lucas S."/>
            <person name="Lapidus A."/>
            <person name="Barry K."/>
            <person name="Detter J.C."/>
            <person name="Glavina del Rio T."/>
            <person name="Hammon N."/>
            <person name="Israni S."/>
            <person name="Pitluck S."/>
            <person name="Goltsman E.G."/>
            <person name="Martinez M."/>
            <person name="Schmutz J."/>
            <person name="Larimer F."/>
            <person name="Land M."/>
            <person name="Hauser L."/>
            <person name="Kyrpides N."/>
            <person name="Kim E."/>
            <person name="Boone D.R."/>
            <person name="Brockman F."/>
            <person name="Culley D."/>
            <person name="Ferry J."/>
            <person name="Gunsalus R."/>
            <person name="McInerney M.J."/>
            <person name="Morrison M."/>
            <person name="Plugge C."/>
            <person name="Rohlin L."/>
            <person name="Scholten J."/>
            <person name="Sieber J."/>
            <person name="Stams A.J.M."/>
            <person name="Worm P."/>
            <person name="Henstra A.M."/>
            <person name="Richardson P."/>
        </authorList>
    </citation>
    <scope>NUCLEOTIDE SEQUENCE [LARGE SCALE GENOMIC DNA]</scope>
    <source>
        <strain evidence="2">DSM 10017 / MPOB</strain>
    </source>
</reference>
<dbReference type="RefSeq" id="WP_011698906.1">
    <property type="nucleotide sequence ID" value="NC_008554.1"/>
</dbReference>
<evidence type="ECO:0008006" key="3">
    <source>
        <dbReference type="Google" id="ProtNLM"/>
    </source>
</evidence>
<dbReference type="Pfam" id="PF08843">
    <property type="entry name" value="AbiEii"/>
    <property type="match status" value="1"/>
</dbReference>
<dbReference type="InParanoid" id="A0LJY5"/>